<protein>
    <submittedName>
        <fullName evidence="1">Uncharacterized protein</fullName>
    </submittedName>
</protein>
<gene>
    <name evidence="1" type="ORF">Tco_1122284</name>
</gene>
<name>A0ABQ5J0C0_9ASTR</name>
<keyword evidence="2" id="KW-1185">Reference proteome</keyword>
<dbReference type="Proteomes" id="UP001151760">
    <property type="component" value="Unassembled WGS sequence"/>
</dbReference>
<reference evidence="1" key="2">
    <citation type="submission" date="2022-01" db="EMBL/GenBank/DDBJ databases">
        <authorList>
            <person name="Yamashiro T."/>
            <person name="Shiraishi A."/>
            <person name="Satake H."/>
            <person name="Nakayama K."/>
        </authorList>
    </citation>
    <scope>NUCLEOTIDE SEQUENCE</scope>
</reference>
<organism evidence="1 2">
    <name type="scientific">Tanacetum coccineum</name>
    <dbReference type="NCBI Taxonomy" id="301880"/>
    <lineage>
        <taxon>Eukaryota</taxon>
        <taxon>Viridiplantae</taxon>
        <taxon>Streptophyta</taxon>
        <taxon>Embryophyta</taxon>
        <taxon>Tracheophyta</taxon>
        <taxon>Spermatophyta</taxon>
        <taxon>Magnoliopsida</taxon>
        <taxon>eudicotyledons</taxon>
        <taxon>Gunneridae</taxon>
        <taxon>Pentapetalae</taxon>
        <taxon>asterids</taxon>
        <taxon>campanulids</taxon>
        <taxon>Asterales</taxon>
        <taxon>Asteraceae</taxon>
        <taxon>Asteroideae</taxon>
        <taxon>Anthemideae</taxon>
        <taxon>Anthemidinae</taxon>
        <taxon>Tanacetum</taxon>
    </lineage>
</organism>
<reference evidence="1" key="1">
    <citation type="journal article" date="2022" name="Int. J. Mol. Sci.">
        <title>Draft Genome of Tanacetum Coccineum: Genomic Comparison of Closely Related Tanacetum-Family Plants.</title>
        <authorList>
            <person name="Yamashiro T."/>
            <person name="Shiraishi A."/>
            <person name="Nakayama K."/>
            <person name="Satake H."/>
        </authorList>
    </citation>
    <scope>NUCLEOTIDE SEQUENCE</scope>
</reference>
<evidence type="ECO:0000313" key="1">
    <source>
        <dbReference type="EMBL" id="GJU05854.1"/>
    </source>
</evidence>
<comment type="caution">
    <text evidence="1">The sequence shown here is derived from an EMBL/GenBank/DDBJ whole genome shotgun (WGS) entry which is preliminary data.</text>
</comment>
<proteinExistence type="predicted"/>
<accession>A0ABQ5J0C0</accession>
<dbReference type="EMBL" id="BQNB010021384">
    <property type="protein sequence ID" value="GJU05854.1"/>
    <property type="molecule type" value="Genomic_DNA"/>
</dbReference>
<sequence length="357" mass="40367">MKHGKVLKDSFVNGLTMAFLTPAKIDTSLLLVEFNDKLTLDSAVVQFTWTRLPQEGLANYESKSKVRYPEVVLMIQRANDAVLKNVQNQGQNLQNQMANVTSLLTSLCDNFKNSASTSNSGTLPSQHVTNPRQQINAITTGAVKILEETFGLLLRISANLVKFADELAPLIRYHRYWLNSTLKERTYMQLLMKFQHSQGSVSSIISVSCLSNVAYPLRIVSPLKEEIDILLVPDNLIPPGVEDADSEDEVNESPNLTLKEKLKENISSGTLLAFKKPSFLLPPAEPPNECLKNAVLNFYQSKKTFPLNVEDVNSFAFIIWNFLPFFTYNKEFPFIFSFRSENFVFDPGILTIQWQFQ</sequence>
<evidence type="ECO:0000313" key="2">
    <source>
        <dbReference type="Proteomes" id="UP001151760"/>
    </source>
</evidence>